<dbReference type="VEuPathDB" id="VectorBase:ACUA009264"/>
<proteinExistence type="predicted"/>
<feature type="domain" description="DUF4806" evidence="1">
    <location>
        <begin position="12"/>
        <end position="102"/>
    </location>
</feature>
<dbReference type="Proteomes" id="UP000075883">
    <property type="component" value="Unassembled WGS sequence"/>
</dbReference>
<dbReference type="Pfam" id="PF16064">
    <property type="entry name" value="DUF4806"/>
    <property type="match status" value="1"/>
</dbReference>
<evidence type="ECO:0000313" key="2">
    <source>
        <dbReference type="EnsemblMetazoa" id="ACUA009264-PA"/>
    </source>
</evidence>
<dbReference type="InterPro" id="IPR032071">
    <property type="entry name" value="DUF4806"/>
</dbReference>
<reference evidence="3" key="1">
    <citation type="submission" date="2013-09" db="EMBL/GenBank/DDBJ databases">
        <title>The Genome Sequence of Anopheles culicifacies species A.</title>
        <authorList>
            <consortium name="The Broad Institute Genomics Platform"/>
            <person name="Neafsey D.E."/>
            <person name="Besansky N."/>
            <person name="Howell P."/>
            <person name="Walton C."/>
            <person name="Young S.K."/>
            <person name="Zeng Q."/>
            <person name="Gargeya S."/>
            <person name="Fitzgerald M."/>
            <person name="Haas B."/>
            <person name="Abouelleil A."/>
            <person name="Allen A.W."/>
            <person name="Alvarado L."/>
            <person name="Arachchi H.M."/>
            <person name="Berlin A.M."/>
            <person name="Chapman S.B."/>
            <person name="Gainer-Dewar J."/>
            <person name="Goldberg J."/>
            <person name="Griggs A."/>
            <person name="Gujja S."/>
            <person name="Hansen M."/>
            <person name="Howarth C."/>
            <person name="Imamovic A."/>
            <person name="Ireland A."/>
            <person name="Larimer J."/>
            <person name="McCowan C."/>
            <person name="Murphy C."/>
            <person name="Pearson M."/>
            <person name="Poon T.W."/>
            <person name="Priest M."/>
            <person name="Roberts A."/>
            <person name="Saif S."/>
            <person name="Shea T."/>
            <person name="Sisk P."/>
            <person name="Sykes S."/>
            <person name="Wortman J."/>
            <person name="Nusbaum C."/>
            <person name="Birren B."/>
        </authorList>
    </citation>
    <scope>NUCLEOTIDE SEQUENCE [LARGE SCALE GENOMIC DNA]</scope>
    <source>
        <strain evidence="3">A-37</strain>
    </source>
</reference>
<accession>A0A182M4H1</accession>
<protein>
    <recommendedName>
        <fullName evidence="1">DUF4806 domain-containing protein</fullName>
    </recommendedName>
</protein>
<sequence length="155" mass="18303">MFVILHMTEGIVGFCFPLSCQEDVERLENTIHMSPIVKSQYIRYLASKKAPNEPVSKCFKLFFSHWSVYNFCLHSDHHRGATDCKKQCMKEYTIFTECMMEAWKSHRLSEANLFSELQIALTAAYETSNQSDYKRRKRSELIQMMLRQKQTKLTK</sequence>
<dbReference type="EnsemblMetazoa" id="ACUA009264-RA">
    <property type="protein sequence ID" value="ACUA009264-PA"/>
    <property type="gene ID" value="ACUA009264"/>
</dbReference>
<dbReference type="AlphaFoldDB" id="A0A182M4H1"/>
<name>A0A182M4H1_9DIPT</name>
<reference evidence="2" key="2">
    <citation type="submission" date="2020-05" db="UniProtKB">
        <authorList>
            <consortium name="EnsemblMetazoa"/>
        </authorList>
    </citation>
    <scope>IDENTIFICATION</scope>
    <source>
        <strain evidence="2">A-37</strain>
    </source>
</reference>
<organism evidence="2 3">
    <name type="scientific">Anopheles culicifacies</name>
    <dbReference type="NCBI Taxonomy" id="139723"/>
    <lineage>
        <taxon>Eukaryota</taxon>
        <taxon>Metazoa</taxon>
        <taxon>Ecdysozoa</taxon>
        <taxon>Arthropoda</taxon>
        <taxon>Hexapoda</taxon>
        <taxon>Insecta</taxon>
        <taxon>Pterygota</taxon>
        <taxon>Neoptera</taxon>
        <taxon>Endopterygota</taxon>
        <taxon>Diptera</taxon>
        <taxon>Nematocera</taxon>
        <taxon>Culicoidea</taxon>
        <taxon>Culicidae</taxon>
        <taxon>Anophelinae</taxon>
        <taxon>Anopheles</taxon>
        <taxon>culicifacies species complex</taxon>
    </lineage>
</organism>
<dbReference type="EMBL" id="AXCM01000814">
    <property type="status" value="NOT_ANNOTATED_CDS"/>
    <property type="molecule type" value="Genomic_DNA"/>
</dbReference>
<evidence type="ECO:0000259" key="1">
    <source>
        <dbReference type="Pfam" id="PF16064"/>
    </source>
</evidence>
<evidence type="ECO:0000313" key="3">
    <source>
        <dbReference type="Proteomes" id="UP000075883"/>
    </source>
</evidence>
<keyword evidence="3" id="KW-1185">Reference proteome</keyword>